<dbReference type="AlphaFoldDB" id="F4CZA1"/>
<gene>
    <name evidence="1" type="ordered locus">Psed_3444</name>
</gene>
<dbReference type="OrthoDB" id="5242916at2"/>
<dbReference type="HOGENOM" id="CLU_2702137_0_0_11"/>
<dbReference type="CDD" id="cd06464">
    <property type="entry name" value="ACD_sHsps-like"/>
    <property type="match status" value="1"/>
</dbReference>
<dbReference type="KEGG" id="pdx:Psed_3444"/>
<protein>
    <recommendedName>
        <fullName evidence="3">SHSP domain-containing protein</fullName>
    </recommendedName>
</protein>
<accession>F4CZA1</accession>
<sequence length="73" mass="8391">MTLMQLDSFCECDRIVEQNSPEGRAAFRLQRRGCDTFLVDLDIPGVDRIDVEVTVERCLLTVRAPPRRRSPAR</sequence>
<dbReference type="eggNOG" id="COG0071">
    <property type="taxonomic scope" value="Bacteria"/>
</dbReference>
<proteinExistence type="predicted"/>
<organism evidence="1 2">
    <name type="scientific">Pseudonocardia dioxanivorans (strain ATCC 55486 / DSM 44775 / JCM 13855 / CB1190)</name>
    <dbReference type="NCBI Taxonomy" id="675635"/>
    <lineage>
        <taxon>Bacteria</taxon>
        <taxon>Bacillati</taxon>
        <taxon>Actinomycetota</taxon>
        <taxon>Actinomycetes</taxon>
        <taxon>Pseudonocardiales</taxon>
        <taxon>Pseudonocardiaceae</taxon>
        <taxon>Pseudonocardia</taxon>
    </lineage>
</organism>
<dbReference type="STRING" id="675635.Psed_3444"/>
<evidence type="ECO:0000313" key="2">
    <source>
        <dbReference type="Proteomes" id="UP000007809"/>
    </source>
</evidence>
<dbReference type="RefSeq" id="WP_013675552.1">
    <property type="nucleotide sequence ID" value="NC_015312.1"/>
</dbReference>
<evidence type="ECO:0008006" key="3">
    <source>
        <dbReference type="Google" id="ProtNLM"/>
    </source>
</evidence>
<dbReference type="EMBL" id="CP002593">
    <property type="protein sequence ID" value="AEA25632.1"/>
    <property type="molecule type" value="Genomic_DNA"/>
</dbReference>
<name>F4CZA1_PSEUX</name>
<dbReference type="Proteomes" id="UP000007809">
    <property type="component" value="Chromosome"/>
</dbReference>
<keyword evidence="2" id="KW-1185">Reference proteome</keyword>
<reference evidence="1 2" key="1">
    <citation type="journal article" date="2011" name="J. Bacteriol.">
        <title>Genome sequence of the 1,4-dioxane-degrading Pseudonocardia dioxanivorans strain CB1190.</title>
        <authorList>
            <person name="Sales C.M."/>
            <person name="Mahendra S."/>
            <person name="Grostern A."/>
            <person name="Parales R.E."/>
            <person name="Goodwin L.A."/>
            <person name="Woyke T."/>
            <person name="Nolan M."/>
            <person name="Lapidus A."/>
            <person name="Chertkov O."/>
            <person name="Ovchinnikova G."/>
            <person name="Sczyrba A."/>
            <person name="Alvarez-Cohen L."/>
        </authorList>
    </citation>
    <scope>NUCLEOTIDE SEQUENCE [LARGE SCALE GENOMIC DNA]</scope>
    <source>
        <strain evidence="2">ATCC 55486 / DSM 44775 / JCM 13855 / CB1190</strain>
    </source>
</reference>
<evidence type="ECO:0000313" key="1">
    <source>
        <dbReference type="EMBL" id="AEA25632.1"/>
    </source>
</evidence>